<keyword evidence="3" id="KW-0808">Transferase</keyword>
<accession>T1AWS2</accession>
<dbReference type="GO" id="GO:0016301">
    <property type="term" value="F:kinase activity"/>
    <property type="evidence" value="ECO:0007669"/>
    <property type="project" value="UniProtKB-KW"/>
</dbReference>
<comment type="similarity">
    <text evidence="1">Belongs to the RelA/SpoT family.</text>
</comment>
<dbReference type="GO" id="GO:0008728">
    <property type="term" value="F:GTP diphosphokinase activity"/>
    <property type="evidence" value="ECO:0007669"/>
    <property type="project" value="TreeGrafter"/>
</dbReference>
<dbReference type="PANTHER" id="PTHR21262:SF31">
    <property type="entry name" value="GTP PYROPHOSPHOKINASE"/>
    <property type="match status" value="1"/>
</dbReference>
<feature type="domain" description="RelA/SpoT" evidence="2">
    <location>
        <begin position="22"/>
        <end position="132"/>
    </location>
</feature>
<evidence type="ECO:0000259" key="2">
    <source>
        <dbReference type="SMART" id="SM00954"/>
    </source>
</evidence>
<dbReference type="Gene3D" id="3.10.20.30">
    <property type="match status" value="1"/>
</dbReference>
<dbReference type="GO" id="GO:0015969">
    <property type="term" value="P:guanosine tetraphosphate metabolic process"/>
    <property type="evidence" value="ECO:0007669"/>
    <property type="project" value="InterPro"/>
</dbReference>
<gene>
    <name evidence="3" type="ORF">B1B_12599</name>
</gene>
<proteinExistence type="inferred from homology"/>
<dbReference type="FunFam" id="3.30.460.10:FF:000001">
    <property type="entry name" value="GTP pyrophosphokinase RelA"/>
    <property type="match status" value="1"/>
</dbReference>
<keyword evidence="3" id="KW-0418">Kinase</keyword>
<dbReference type="InterPro" id="IPR012676">
    <property type="entry name" value="TGS-like"/>
</dbReference>
<dbReference type="InterPro" id="IPR043519">
    <property type="entry name" value="NT_sf"/>
</dbReference>
<dbReference type="Pfam" id="PF04607">
    <property type="entry name" value="RelA_SpoT"/>
    <property type="match status" value="1"/>
</dbReference>
<dbReference type="GO" id="GO:0042594">
    <property type="term" value="P:response to starvation"/>
    <property type="evidence" value="ECO:0007669"/>
    <property type="project" value="TreeGrafter"/>
</dbReference>
<dbReference type="PANTHER" id="PTHR21262">
    <property type="entry name" value="GUANOSINE-3',5'-BIS DIPHOSPHATE 3'-PYROPHOSPHOHYDROLASE"/>
    <property type="match status" value="1"/>
</dbReference>
<dbReference type="GO" id="GO:0005886">
    <property type="term" value="C:plasma membrane"/>
    <property type="evidence" value="ECO:0007669"/>
    <property type="project" value="TreeGrafter"/>
</dbReference>
<organism evidence="3">
    <name type="scientific">mine drainage metagenome</name>
    <dbReference type="NCBI Taxonomy" id="410659"/>
    <lineage>
        <taxon>unclassified sequences</taxon>
        <taxon>metagenomes</taxon>
        <taxon>ecological metagenomes</taxon>
    </lineage>
</organism>
<name>T1AWS2_9ZZZZ</name>
<sequence length="201" mass="22630">EAFCAELRAALAQTDIAAEVYGRPKHIYSIYRKMQRKHLAFEQLFDVRAVRIIVASIPDCYAALGVVHSLWRYIPGEFDDYIATPKDNAYRSIHTAVIGPRGKSVEVQIRTRQMHEHAELGVAAHWTYKEGTTADVQYQRKIEAVRRMLTPGGGGLPAIDGEFLEQVGTELFRDRVYVLTPKGEVIDLPHGATPLDYAYTV</sequence>
<dbReference type="InterPro" id="IPR004095">
    <property type="entry name" value="TGS"/>
</dbReference>
<comment type="caution">
    <text evidence="3">The sequence shown here is derived from an EMBL/GenBank/DDBJ whole genome shotgun (WGS) entry which is preliminary data.</text>
</comment>
<evidence type="ECO:0000256" key="1">
    <source>
        <dbReference type="ARBA" id="ARBA00007476"/>
    </source>
</evidence>
<dbReference type="CDD" id="cd05399">
    <property type="entry name" value="NT_Rel-Spo_like"/>
    <property type="match status" value="1"/>
</dbReference>
<dbReference type="AlphaFoldDB" id="T1AWS2"/>
<dbReference type="SMART" id="SM00954">
    <property type="entry name" value="RelA_SpoT"/>
    <property type="match status" value="1"/>
</dbReference>
<dbReference type="SUPFAM" id="SSF81301">
    <property type="entry name" value="Nucleotidyltransferase"/>
    <property type="match status" value="1"/>
</dbReference>
<dbReference type="EMBL" id="AUZY01008260">
    <property type="protein sequence ID" value="EQD46530.1"/>
    <property type="molecule type" value="Genomic_DNA"/>
</dbReference>
<feature type="non-terminal residue" evidence="3">
    <location>
        <position position="201"/>
    </location>
</feature>
<evidence type="ECO:0000313" key="3">
    <source>
        <dbReference type="EMBL" id="EQD46530.1"/>
    </source>
</evidence>
<dbReference type="Pfam" id="PF02824">
    <property type="entry name" value="TGS"/>
    <property type="match status" value="1"/>
</dbReference>
<dbReference type="Gene3D" id="3.30.460.10">
    <property type="entry name" value="Beta Polymerase, domain 2"/>
    <property type="match status" value="1"/>
</dbReference>
<feature type="non-terminal residue" evidence="3">
    <location>
        <position position="1"/>
    </location>
</feature>
<dbReference type="SUPFAM" id="SSF81271">
    <property type="entry name" value="TGS-like"/>
    <property type="match status" value="1"/>
</dbReference>
<dbReference type="GO" id="GO:0008893">
    <property type="term" value="F:guanosine-3',5'-bis(diphosphate) 3'-diphosphatase activity"/>
    <property type="evidence" value="ECO:0007669"/>
    <property type="project" value="TreeGrafter"/>
</dbReference>
<dbReference type="InterPro" id="IPR007685">
    <property type="entry name" value="RelA_SpoT"/>
</dbReference>
<protein>
    <submittedName>
        <fullName evidence="3">GDP/GTP pyrophosphokinase</fullName>
    </submittedName>
</protein>
<reference evidence="3" key="1">
    <citation type="submission" date="2013-08" db="EMBL/GenBank/DDBJ databases">
        <authorList>
            <person name="Mendez C."/>
            <person name="Richter M."/>
            <person name="Ferrer M."/>
            <person name="Sanchez J."/>
        </authorList>
    </citation>
    <scope>NUCLEOTIDE SEQUENCE</scope>
</reference>
<reference evidence="3" key="2">
    <citation type="journal article" date="2014" name="ISME J.">
        <title>Microbial stratification in low pH oxic and suboxic macroscopic growths along an acid mine drainage.</title>
        <authorList>
            <person name="Mendez-Garcia C."/>
            <person name="Mesa V."/>
            <person name="Sprenger R.R."/>
            <person name="Richter M."/>
            <person name="Diez M.S."/>
            <person name="Solano J."/>
            <person name="Bargiela R."/>
            <person name="Golyshina O.V."/>
            <person name="Manteca A."/>
            <person name="Ramos J.L."/>
            <person name="Gallego J.R."/>
            <person name="Llorente I."/>
            <person name="Martins Dos Santos V.A."/>
            <person name="Jensen O.N."/>
            <person name="Pelaez A.I."/>
            <person name="Sanchez J."/>
            <person name="Ferrer M."/>
        </authorList>
    </citation>
    <scope>NUCLEOTIDE SEQUENCE</scope>
</reference>
<dbReference type="InterPro" id="IPR012675">
    <property type="entry name" value="Beta-grasp_dom_sf"/>
</dbReference>